<evidence type="ECO:0000256" key="10">
    <source>
        <dbReference type="ARBA" id="ARBA00023310"/>
    </source>
</evidence>
<accession>V9IPN3</accession>
<keyword evidence="9 12" id="KW-0472">Membrane</keyword>
<dbReference type="Gene3D" id="1.20.120.220">
    <property type="entry name" value="ATP synthase, F0 complex, subunit A"/>
    <property type="match status" value="1"/>
</dbReference>
<dbReference type="NCBIfam" id="TIGR01131">
    <property type="entry name" value="ATP_synt_6_or_A"/>
    <property type="match status" value="1"/>
</dbReference>
<dbReference type="PROSITE" id="PS00449">
    <property type="entry name" value="ATPASE_A"/>
    <property type="match status" value="1"/>
</dbReference>
<dbReference type="OrthoDB" id="6142270at2759"/>
<dbReference type="CDD" id="cd00310">
    <property type="entry name" value="ATP-synt_Fo_a_6"/>
    <property type="match status" value="1"/>
</dbReference>
<feature type="transmembrane region" description="Helical" evidence="12">
    <location>
        <begin position="15"/>
        <end position="34"/>
    </location>
</feature>
<keyword evidence="8" id="KW-0406">Ion transport</keyword>
<sequence>MYTDLFSSLDGCISFYIWMMPLLVCMFLSTKSHLYSINSSLSLHSNNVIKTKSGLPGALIFFIAFINLLGLTPFTFGLSSSLWFSSGLALTLWGYLILSGISFNPKKFFAHFLPSGTPTMLTPFLILIETISVLIRPLTLTVRLIANISAGHIVLALVANCLSSCSTSFSSSILLMLSIAYNFFEVFVCFIQAYIFTLLITLYSNEHPN</sequence>
<dbReference type="PANTHER" id="PTHR11410">
    <property type="entry name" value="ATP SYNTHASE SUBUNIT A"/>
    <property type="match status" value="1"/>
</dbReference>
<dbReference type="RefSeq" id="YP_008994236.1">
    <property type="nucleotide sequence ID" value="NC_023253.1"/>
</dbReference>
<dbReference type="GO" id="GO:0045259">
    <property type="term" value="C:proton-transporting ATP synthase complex"/>
    <property type="evidence" value="ECO:0007669"/>
    <property type="project" value="UniProtKB-KW"/>
</dbReference>
<keyword evidence="3" id="KW-0813">Transport</keyword>
<feature type="transmembrane region" description="Helical" evidence="12">
    <location>
        <begin position="174"/>
        <end position="203"/>
    </location>
</feature>
<evidence type="ECO:0000256" key="6">
    <source>
        <dbReference type="ARBA" id="ARBA00022781"/>
    </source>
</evidence>
<comment type="subcellular location">
    <subcellularLocation>
        <location evidence="1">Membrane</location>
        <topology evidence="1">Multi-pass membrane protein</topology>
    </subcellularLocation>
    <subcellularLocation>
        <location evidence="11">Mitochondrion inner membrane</location>
        <topology evidence="11">Multi-pass membrane protein</topology>
    </subcellularLocation>
</comment>
<evidence type="ECO:0000256" key="8">
    <source>
        <dbReference type="ARBA" id="ARBA00023065"/>
    </source>
</evidence>
<feature type="transmembrane region" description="Helical" evidence="12">
    <location>
        <begin position="55"/>
        <end position="76"/>
    </location>
</feature>
<evidence type="ECO:0000256" key="12">
    <source>
        <dbReference type="SAM" id="Phobius"/>
    </source>
</evidence>
<dbReference type="GO" id="GO:0046933">
    <property type="term" value="F:proton-transporting ATP synthase activity, rotational mechanism"/>
    <property type="evidence" value="ECO:0007669"/>
    <property type="project" value="TreeGrafter"/>
</dbReference>
<evidence type="ECO:0000256" key="4">
    <source>
        <dbReference type="ARBA" id="ARBA00022547"/>
    </source>
</evidence>
<dbReference type="SUPFAM" id="SSF81336">
    <property type="entry name" value="F1F0 ATP synthase subunit A"/>
    <property type="match status" value="1"/>
</dbReference>
<evidence type="ECO:0000256" key="9">
    <source>
        <dbReference type="ARBA" id="ARBA00023136"/>
    </source>
</evidence>
<keyword evidence="5 12" id="KW-0812">Transmembrane</keyword>
<comment type="similarity">
    <text evidence="2">Belongs to the ATPase A chain family.</text>
</comment>
<evidence type="ECO:0000313" key="13">
    <source>
        <dbReference type="EMBL" id="AFE62767.1"/>
    </source>
</evidence>
<dbReference type="InterPro" id="IPR000568">
    <property type="entry name" value="ATP_synth_F0_asu"/>
</dbReference>
<evidence type="ECO:0000256" key="5">
    <source>
        <dbReference type="ARBA" id="ARBA00022692"/>
    </source>
</evidence>
<evidence type="ECO:0000256" key="11">
    <source>
        <dbReference type="RuleBase" id="RU004450"/>
    </source>
</evidence>
<feature type="transmembrane region" description="Helical" evidence="12">
    <location>
        <begin position="108"/>
        <end position="128"/>
    </location>
</feature>
<dbReference type="InterPro" id="IPR035908">
    <property type="entry name" value="F0_ATP_A_sf"/>
</dbReference>
<dbReference type="EMBL" id="JQ390525">
    <property type="protein sequence ID" value="AFE62767.1"/>
    <property type="molecule type" value="Genomic_DNA"/>
</dbReference>
<dbReference type="GO" id="GO:0005743">
    <property type="term" value="C:mitochondrial inner membrane"/>
    <property type="evidence" value="ECO:0007669"/>
    <property type="project" value="UniProtKB-SubCell"/>
</dbReference>
<dbReference type="InterPro" id="IPR023011">
    <property type="entry name" value="ATP_synth_F0_asu_AS"/>
</dbReference>
<evidence type="ECO:0000256" key="1">
    <source>
        <dbReference type="ARBA" id="ARBA00004141"/>
    </source>
</evidence>
<evidence type="ECO:0000256" key="7">
    <source>
        <dbReference type="ARBA" id="ARBA00022989"/>
    </source>
</evidence>
<organism evidence="13">
    <name type="scientific">Physella acuta</name>
    <name type="common">Acute bladder snail</name>
    <name type="synonym">Physa acuta</name>
    <dbReference type="NCBI Taxonomy" id="109671"/>
    <lineage>
        <taxon>Eukaryota</taxon>
        <taxon>Metazoa</taxon>
        <taxon>Spiralia</taxon>
        <taxon>Lophotrochozoa</taxon>
        <taxon>Mollusca</taxon>
        <taxon>Gastropoda</taxon>
        <taxon>Heterobranchia</taxon>
        <taxon>Euthyneura</taxon>
        <taxon>Panpulmonata</taxon>
        <taxon>Hygrophila</taxon>
        <taxon>Lymnaeoidea</taxon>
        <taxon>Physidae</taxon>
        <taxon>Physella</taxon>
    </lineage>
</organism>
<reference evidence="13" key="1">
    <citation type="journal article" date="2014" name="J. Molluscan Stud.">
        <title>Physella acuta: atypical mitochondrial gene order among panpulmonates (Gastropoda).</title>
        <authorList>
            <person name="Nolan J.R."/>
            <person name="Bergthorsson U."/>
            <person name="Adema C.M."/>
        </authorList>
    </citation>
    <scope>NUCLEOTIDE SEQUENCE</scope>
    <source>
        <strain evidence="13">A</strain>
    </source>
</reference>
<keyword evidence="13" id="KW-0496">Mitochondrion</keyword>
<dbReference type="CTD" id="4508"/>
<keyword evidence="10" id="KW-0066">ATP synthesis</keyword>
<dbReference type="PRINTS" id="PR00123">
    <property type="entry name" value="ATPASEA"/>
</dbReference>
<protein>
    <recommendedName>
        <fullName evidence="11">ATP synthase subunit a</fullName>
    </recommendedName>
</protein>
<feature type="transmembrane region" description="Helical" evidence="12">
    <location>
        <begin position="82"/>
        <end position="101"/>
    </location>
</feature>
<evidence type="ECO:0000256" key="3">
    <source>
        <dbReference type="ARBA" id="ARBA00022448"/>
    </source>
</evidence>
<name>V9IPN3_PHYAT</name>
<feature type="transmembrane region" description="Helical" evidence="12">
    <location>
        <begin position="140"/>
        <end position="162"/>
    </location>
</feature>
<dbReference type="GeneID" id="18129204"/>
<gene>
    <name evidence="13" type="primary">ATP6</name>
</gene>
<keyword evidence="4" id="KW-0138">CF(0)</keyword>
<dbReference type="Pfam" id="PF00119">
    <property type="entry name" value="ATP-synt_A"/>
    <property type="match status" value="1"/>
</dbReference>
<proteinExistence type="inferred from homology"/>
<dbReference type="AlphaFoldDB" id="V9IPN3"/>
<keyword evidence="6" id="KW-0375">Hydrogen ion transport</keyword>
<keyword evidence="7 12" id="KW-1133">Transmembrane helix</keyword>
<dbReference type="InterPro" id="IPR045083">
    <property type="entry name" value="ATP_synth_F0_asu_bact/mt"/>
</dbReference>
<evidence type="ECO:0000256" key="2">
    <source>
        <dbReference type="ARBA" id="ARBA00006810"/>
    </source>
</evidence>
<geneLocation type="mitochondrion" evidence="13"/>
<dbReference type="PANTHER" id="PTHR11410:SF0">
    <property type="entry name" value="ATP SYNTHASE SUBUNIT A"/>
    <property type="match status" value="1"/>
</dbReference>